<evidence type="ECO:0000256" key="6">
    <source>
        <dbReference type="ARBA" id="ARBA00022583"/>
    </source>
</evidence>
<dbReference type="PROSITE" id="PS50222">
    <property type="entry name" value="EF_HAND_2"/>
    <property type="match status" value="2"/>
</dbReference>
<keyword evidence="6" id="KW-0254">Endocytosis</keyword>
<dbReference type="GO" id="GO:0005886">
    <property type="term" value="C:plasma membrane"/>
    <property type="evidence" value="ECO:0007669"/>
    <property type="project" value="TreeGrafter"/>
</dbReference>
<evidence type="ECO:0000256" key="3">
    <source>
        <dbReference type="ARBA" id="ARBA00004413"/>
    </source>
</evidence>
<keyword evidence="9" id="KW-0472">Membrane</keyword>
<evidence type="ECO:0000256" key="7">
    <source>
        <dbReference type="ARBA" id="ARBA00022737"/>
    </source>
</evidence>
<dbReference type="PANTHER" id="PTHR11216">
    <property type="entry name" value="EH DOMAIN"/>
    <property type="match status" value="1"/>
</dbReference>
<evidence type="ECO:0000256" key="10">
    <source>
        <dbReference type="ARBA" id="ARBA00023212"/>
    </source>
</evidence>
<accession>A0A8H7C0H8</accession>
<feature type="region of interest" description="Disordered" evidence="12">
    <location>
        <begin position="318"/>
        <end position="393"/>
    </location>
</feature>
<dbReference type="AlphaFoldDB" id="A0A8H7C0H8"/>
<comment type="similarity">
    <text evidence="4">Belongs to the PAN1 family.</text>
</comment>
<keyword evidence="7" id="KW-0677">Repeat</keyword>
<evidence type="ECO:0000259" key="14">
    <source>
        <dbReference type="PROSITE" id="PS50222"/>
    </source>
</evidence>
<evidence type="ECO:0000256" key="4">
    <source>
        <dbReference type="ARBA" id="ARBA00009351"/>
    </source>
</evidence>
<dbReference type="OrthoDB" id="1716625at2759"/>
<dbReference type="InterPro" id="IPR011992">
    <property type="entry name" value="EF-hand-dom_pair"/>
</dbReference>
<dbReference type="CDD" id="cd00052">
    <property type="entry name" value="EH"/>
    <property type="match status" value="2"/>
</dbReference>
<evidence type="ECO:0000313" key="16">
    <source>
        <dbReference type="Proteomes" id="UP000605846"/>
    </source>
</evidence>
<keyword evidence="5" id="KW-0963">Cytoplasm</keyword>
<dbReference type="Gene3D" id="1.10.238.10">
    <property type="entry name" value="EF-hand"/>
    <property type="match status" value="2"/>
</dbReference>
<dbReference type="Proteomes" id="UP000605846">
    <property type="component" value="Unassembled WGS sequence"/>
</dbReference>
<evidence type="ECO:0000256" key="8">
    <source>
        <dbReference type="ARBA" id="ARBA00023054"/>
    </source>
</evidence>
<feature type="compositionally biased region" description="Polar residues" evidence="12">
    <location>
        <begin position="331"/>
        <end position="342"/>
    </location>
</feature>
<feature type="compositionally biased region" description="Low complexity" evidence="12">
    <location>
        <begin position="382"/>
        <end position="393"/>
    </location>
</feature>
<comment type="caution">
    <text evidence="15">The sequence shown here is derived from an EMBL/GenBank/DDBJ whole genome shotgun (WGS) entry which is preliminary data.</text>
</comment>
<dbReference type="GO" id="GO:0030479">
    <property type="term" value="C:actin cortical patch"/>
    <property type="evidence" value="ECO:0007669"/>
    <property type="project" value="UniProtKB-SubCell"/>
</dbReference>
<feature type="compositionally biased region" description="Basic and acidic residues" evidence="12">
    <location>
        <begin position="366"/>
        <end position="380"/>
    </location>
</feature>
<proteinExistence type="inferred from homology"/>
<evidence type="ECO:0000259" key="13">
    <source>
        <dbReference type="PROSITE" id="PS50031"/>
    </source>
</evidence>
<evidence type="ECO:0000256" key="1">
    <source>
        <dbReference type="ARBA" id="ARBA00004125"/>
    </source>
</evidence>
<dbReference type="GO" id="GO:0016197">
    <property type="term" value="P:endosomal transport"/>
    <property type="evidence" value="ECO:0007669"/>
    <property type="project" value="TreeGrafter"/>
</dbReference>
<dbReference type="GO" id="GO:0005509">
    <property type="term" value="F:calcium ion binding"/>
    <property type="evidence" value="ECO:0007669"/>
    <property type="project" value="InterPro"/>
</dbReference>
<dbReference type="InterPro" id="IPR002048">
    <property type="entry name" value="EF_hand_dom"/>
</dbReference>
<name>A0A8H7C0H8_9FUNG</name>
<reference evidence="15" key="1">
    <citation type="submission" date="2020-01" db="EMBL/GenBank/DDBJ databases">
        <title>Genome Sequencing of Three Apophysomyces-Like Fungal Strains Confirms a Novel Fungal Genus in the Mucoromycota with divergent Burkholderia-like Endosymbiotic Bacteria.</title>
        <authorList>
            <person name="Stajich J.E."/>
            <person name="Macias A.M."/>
            <person name="Carter-House D."/>
            <person name="Lovett B."/>
            <person name="Kasson L.R."/>
            <person name="Berry K."/>
            <person name="Grigoriev I."/>
            <person name="Chang Y."/>
            <person name="Spatafora J."/>
            <person name="Kasson M.T."/>
        </authorList>
    </citation>
    <scope>NUCLEOTIDE SEQUENCE</scope>
    <source>
        <strain evidence="15">NRRL A-21654</strain>
    </source>
</reference>
<keyword evidence="8 11" id="KW-0175">Coiled coil</keyword>
<dbReference type="SMART" id="SM00027">
    <property type="entry name" value="EH"/>
    <property type="match status" value="2"/>
</dbReference>
<dbReference type="PROSITE" id="PS50031">
    <property type="entry name" value="EH"/>
    <property type="match status" value="2"/>
</dbReference>
<dbReference type="PANTHER" id="PTHR11216:SF173">
    <property type="entry name" value="ACTIN CYTOSKELETON-REGULATORY COMPLEX PROTEIN PAN1"/>
    <property type="match status" value="1"/>
</dbReference>
<dbReference type="SMART" id="SM00054">
    <property type="entry name" value="EFh"/>
    <property type="match status" value="2"/>
</dbReference>
<dbReference type="SUPFAM" id="SSF47473">
    <property type="entry name" value="EF-hand"/>
    <property type="match status" value="2"/>
</dbReference>
<dbReference type="GO" id="GO:0006897">
    <property type="term" value="P:endocytosis"/>
    <property type="evidence" value="ECO:0007669"/>
    <property type="project" value="TreeGrafter"/>
</dbReference>
<evidence type="ECO:0000256" key="11">
    <source>
        <dbReference type="SAM" id="Coils"/>
    </source>
</evidence>
<organism evidence="15 16">
    <name type="scientific">Apophysomyces ossiformis</name>
    <dbReference type="NCBI Taxonomy" id="679940"/>
    <lineage>
        <taxon>Eukaryota</taxon>
        <taxon>Fungi</taxon>
        <taxon>Fungi incertae sedis</taxon>
        <taxon>Mucoromycota</taxon>
        <taxon>Mucoromycotina</taxon>
        <taxon>Mucoromycetes</taxon>
        <taxon>Mucorales</taxon>
        <taxon>Mucorineae</taxon>
        <taxon>Mucoraceae</taxon>
        <taxon>Apophysomyces</taxon>
    </lineage>
</organism>
<dbReference type="InterPro" id="IPR000261">
    <property type="entry name" value="EH_dom"/>
</dbReference>
<feature type="domain" description="EH" evidence="13">
    <location>
        <begin position="205"/>
        <end position="294"/>
    </location>
</feature>
<evidence type="ECO:0000313" key="15">
    <source>
        <dbReference type="EMBL" id="KAF7731690.1"/>
    </source>
</evidence>
<dbReference type="GO" id="GO:0005768">
    <property type="term" value="C:endosome"/>
    <property type="evidence" value="ECO:0007669"/>
    <property type="project" value="UniProtKB-SubCell"/>
</dbReference>
<keyword evidence="10" id="KW-0206">Cytoskeleton</keyword>
<protein>
    <submittedName>
        <fullName evidence="15">Actin organization and endocytosis protein</fullName>
    </submittedName>
</protein>
<evidence type="ECO:0000256" key="5">
    <source>
        <dbReference type="ARBA" id="ARBA00022490"/>
    </source>
</evidence>
<feature type="coiled-coil region" evidence="11">
    <location>
        <begin position="403"/>
        <end position="528"/>
    </location>
</feature>
<feature type="compositionally biased region" description="Low complexity" evidence="12">
    <location>
        <begin position="318"/>
        <end position="330"/>
    </location>
</feature>
<evidence type="ECO:0000256" key="2">
    <source>
        <dbReference type="ARBA" id="ARBA00004134"/>
    </source>
</evidence>
<evidence type="ECO:0000256" key="12">
    <source>
        <dbReference type="SAM" id="MobiDB-lite"/>
    </source>
</evidence>
<feature type="domain" description="EF-hand" evidence="14">
    <location>
        <begin position="204"/>
        <end position="239"/>
    </location>
</feature>
<feature type="domain" description="EH" evidence="13">
    <location>
        <begin position="1"/>
        <end position="78"/>
    </location>
</feature>
<dbReference type="Pfam" id="PF12763">
    <property type="entry name" value="EH"/>
    <property type="match status" value="2"/>
</dbReference>
<gene>
    <name evidence="15" type="primary">PAN1_2</name>
    <name evidence="15" type="ORF">EC973_008861</name>
</gene>
<dbReference type="EMBL" id="JABAYA010000008">
    <property type="protein sequence ID" value="KAF7731690.1"/>
    <property type="molecule type" value="Genomic_DNA"/>
</dbReference>
<keyword evidence="16" id="KW-1185">Reference proteome</keyword>
<evidence type="ECO:0000256" key="9">
    <source>
        <dbReference type="ARBA" id="ARBA00023136"/>
    </source>
</evidence>
<feature type="domain" description="EF-hand" evidence="14">
    <location>
        <begin position="240"/>
        <end position="273"/>
    </location>
</feature>
<sequence length="681" mass="75713">MGPKLAAYTAAEAKNVLSRSNLGDAALAQIWDLANVTQTPQLTFPEFALAMYLTSMKMTGRDIPQVLPEAISNEIKNAVRMIQSGGKIASQATGIVPAIQQPSATGFQPRSYSSSMLNTMSGGHPLQAQMTGYQQPMTTGLQVPMMTGATTFSGPNVPMPTGMHGNNLDFANRMMPQSSASFQPTTQFQSMSSKVKIPWAVTTEEKKRYKKIFDAWDSDKKGFLTGEKAKEIFTQSGLSQNVLMQIWNLSDPNNQGKLNVNEFSVAMHLIYRKLNGYDVPTTLPPELIPPSTRELKESVSALKQSILEGIAQKKSISSFSESSPSLLSPPTRVTQRARSVSPSRHAKKDVEDRDTDVGYVSSARRMGPDRSRWGQARDDSVSPSPSRSATTSSYAYRGKATRISDLRKQIGEYKERLATIEYESTHRKPKGFSELSYTEQKDIKDLKDKIKELQKEISNSTSGDANRLWDEYIQKTYELSNLAEQEKSLESEIQYLLDNTVRELIRQLKETEDDLAEKKVQLVKAKAAKATNPSAPTLEIVGTGPNGEITESDRIRAKAKAMVAARMGKITGKTSTVDVSAECRKIDEERADFKDYADTVEKSLRDIEDNVNSIHMEISLIGLDIRKHENDLKKIEERNRFEHGTAVGEDLKTFIQELSFETAVAQAPDADPTFEDRFPEF</sequence>
<comment type="subcellular location">
    <subcellularLocation>
        <location evidence="3">Cell membrane</location>
        <topology evidence="3">Peripheral membrane protein</topology>
        <orientation evidence="3">Cytoplasmic side</orientation>
    </subcellularLocation>
    <subcellularLocation>
        <location evidence="2">Cytoplasm</location>
        <location evidence="2">Cytoskeleton</location>
        <location evidence="2">Actin patch</location>
    </subcellularLocation>
    <subcellularLocation>
        <location evidence="1">Endosome membrane</location>
        <topology evidence="1">Peripheral membrane protein</topology>
        <orientation evidence="1">Cytoplasmic side</orientation>
    </subcellularLocation>
</comment>